<evidence type="ECO:0000313" key="4">
    <source>
        <dbReference type="Proteomes" id="UP001596408"/>
    </source>
</evidence>
<accession>A0ABD5U0I7</accession>
<feature type="region of interest" description="Disordered" evidence="1">
    <location>
        <begin position="38"/>
        <end position="81"/>
    </location>
</feature>
<dbReference type="EMBL" id="JBHSXH010000015">
    <property type="protein sequence ID" value="MFC6826403.1"/>
    <property type="molecule type" value="Genomic_DNA"/>
</dbReference>
<protein>
    <recommendedName>
        <fullName evidence="2">DUF7310 domain-containing protein</fullName>
    </recommendedName>
</protein>
<dbReference type="AlphaFoldDB" id="A0ABD5U0I7"/>
<gene>
    <name evidence="3" type="ORF">ACFQEV_15575</name>
</gene>
<evidence type="ECO:0000313" key="3">
    <source>
        <dbReference type="EMBL" id="MFC6826403.1"/>
    </source>
</evidence>
<feature type="compositionally biased region" description="Basic and acidic residues" evidence="1">
    <location>
        <begin position="1"/>
        <end position="20"/>
    </location>
</feature>
<feature type="region of interest" description="Disordered" evidence="1">
    <location>
        <begin position="1"/>
        <end position="22"/>
    </location>
</feature>
<feature type="region of interest" description="Disordered" evidence="1">
    <location>
        <begin position="138"/>
        <end position="199"/>
    </location>
</feature>
<feature type="compositionally biased region" description="Basic and acidic residues" evidence="1">
    <location>
        <begin position="168"/>
        <end position="179"/>
    </location>
</feature>
<proteinExistence type="predicted"/>
<comment type="caution">
    <text evidence="3">The sequence shown here is derived from an EMBL/GenBank/DDBJ whole genome shotgun (WGS) entry which is preliminary data.</text>
</comment>
<dbReference type="RefSeq" id="WP_379697963.1">
    <property type="nucleotide sequence ID" value="NZ_JBHSXH010000015.1"/>
</dbReference>
<name>A0ABD5U0I7_9EURY</name>
<feature type="domain" description="DUF7310" evidence="2">
    <location>
        <begin position="27"/>
        <end position="124"/>
    </location>
</feature>
<sequence>MTPDSTRDTAERRTTDRRTTSVDFDALAARLDAVERAVAADGDGTSRPVDEPSPAGDAGRATGARSGGEDDSTDGRDAELGALRERVETLEAELDAVRGLLGGVRAVDESVERKADAALAAVERLGSSAAGESDLVVERVPVDDLSGAPEDGGTGADRTDADAGVSGRDAETERSDARGDATGAEEEGDSLAARLRGAL</sequence>
<evidence type="ECO:0000259" key="2">
    <source>
        <dbReference type="Pfam" id="PF23991"/>
    </source>
</evidence>
<keyword evidence="4" id="KW-1185">Reference proteome</keyword>
<dbReference type="InterPro" id="IPR055734">
    <property type="entry name" value="DUF7310"/>
</dbReference>
<reference evidence="3 4" key="1">
    <citation type="journal article" date="2019" name="Int. J. Syst. Evol. Microbiol.">
        <title>The Global Catalogue of Microorganisms (GCM) 10K type strain sequencing project: providing services to taxonomists for standard genome sequencing and annotation.</title>
        <authorList>
            <consortium name="The Broad Institute Genomics Platform"/>
            <consortium name="The Broad Institute Genome Sequencing Center for Infectious Disease"/>
            <person name="Wu L."/>
            <person name="Ma J."/>
        </authorList>
    </citation>
    <scope>NUCLEOTIDE SEQUENCE [LARGE SCALE GENOMIC DNA]</scope>
    <source>
        <strain evidence="3 4">YIM 94188</strain>
    </source>
</reference>
<dbReference type="Proteomes" id="UP001596408">
    <property type="component" value="Unassembled WGS sequence"/>
</dbReference>
<organism evidence="3 4">
    <name type="scientific">Halopelagius fulvigenes</name>
    <dbReference type="NCBI Taxonomy" id="1198324"/>
    <lineage>
        <taxon>Archaea</taxon>
        <taxon>Methanobacteriati</taxon>
        <taxon>Methanobacteriota</taxon>
        <taxon>Stenosarchaea group</taxon>
        <taxon>Halobacteria</taxon>
        <taxon>Halobacteriales</taxon>
        <taxon>Haloferacaceae</taxon>
    </lineage>
</organism>
<dbReference type="Pfam" id="PF23991">
    <property type="entry name" value="DUF7310"/>
    <property type="match status" value="1"/>
</dbReference>
<evidence type="ECO:0000256" key="1">
    <source>
        <dbReference type="SAM" id="MobiDB-lite"/>
    </source>
</evidence>